<accession>A0A7D9HDN6</accession>
<dbReference type="InterPro" id="IPR056545">
    <property type="entry name" value="C2H2_ASCIZ_1st_2nd"/>
</dbReference>
<dbReference type="OrthoDB" id="6354171at2759"/>
<dbReference type="GO" id="GO:0000981">
    <property type="term" value="F:DNA-binding transcription factor activity, RNA polymerase II-specific"/>
    <property type="evidence" value="ECO:0007669"/>
    <property type="project" value="TreeGrafter"/>
</dbReference>
<keyword evidence="2" id="KW-1185">Reference proteome</keyword>
<proteinExistence type="predicted"/>
<dbReference type="GO" id="GO:0000976">
    <property type="term" value="F:transcription cis-regulatory region binding"/>
    <property type="evidence" value="ECO:0007669"/>
    <property type="project" value="InterPro"/>
</dbReference>
<organism evidence="1 2">
    <name type="scientific">Paramuricea clavata</name>
    <name type="common">Red gorgonian</name>
    <name type="synonym">Violescent sea-whip</name>
    <dbReference type="NCBI Taxonomy" id="317549"/>
    <lineage>
        <taxon>Eukaryota</taxon>
        <taxon>Metazoa</taxon>
        <taxon>Cnidaria</taxon>
        <taxon>Anthozoa</taxon>
        <taxon>Octocorallia</taxon>
        <taxon>Malacalcyonacea</taxon>
        <taxon>Plexauridae</taxon>
        <taxon>Paramuricea</taxon>
    </lineage>
</organism>
<evidence type="ECO:0000313" key="2">
    <source>
        <dbReference type="Proteomes" id="UP001152795"/>
    </source>
</evidence>
<dbReference type="Proteomes" id="UP001152795">
    <property type="component" value="Unassembled WGS sequence"/>
</dbReference>
<dbReference type="GO" id="GO:0045944">
    <property type="term" value="P:positive regulation of transcription by RNA polymerase II"/>
    <property type="evidence" value="ECO:0007669"/>
    <property type="project" value="InterPro"/>
</dbReference>
<evidence type="ECO:0000313" key="1">
    <source>
        <dbReference type="EMBL" id="CAB3982239.1"/>
    </source>
</evidence>
<dbReference type="AlphaFoldDB" id="A0A7D9HDN6"/>
<dbReference type="GO" id="GO:0005634">
    <property type="term" value="C:nucleus"/>
    <property type="evidence" value="ECO:0007669"/>
    <property type="project" value="TreeGrafter"/>
</dbReference>
<dbReference type="SMART" id="SM00355">
    <property type="entry name" value="ZnF_C2H2"/>
    <property type="match status" value="4"/>
</dbReference>
<gene>
    <name evidence="1" type="ORF">PACLA_8A000537</name>
</gene>
<dbReference type="Pfam" id="PF24757">
    <property type="entry name" value="C2H2_ASCIZ"/>
    <property type="match status" value="1"/>
</dbReference>
<dbReference type="SUPFAM" id="SSF57667">
    <property type="entry name" value="beta-beta-alpha zinc fingers"/>
    <property type="match status" value="1"/>
</dbReference>
<dbReference type="PANTHER" id="PTHR46664">
    <property type="entry name" value="ATM INTERACTOR"/>
    <property type="match status" value="1"/>
</dbReference>
<sequence length="575" mass="63670">MAADSEEIEVICPDVENLTQIETNITCPVDGCTKILPNSSALRMHLVKTHKTTATEDNVFDRGVSLCQNKVKKKIVYCCPVSSCVRGQDSGRYFHRLAHVKQHYMNVHGEKRFTCKKCDKKFGRNDVCLRHEKTCGIIFPCSCGVEFNSRTSMLTHARRNGHVLPMSASNEQSERHSKQMNRKLPGNVTNQAICISFVPDDSKSVSTAVRPLKPKKIFSDVETQTFQPCCSHNKVSPLMPNDQVCSVNKRSLTYNESLLTQNHKSCPINKSMSLMESNECSANDGSSLVPQDECSTNEDSLLMQKDKGVMVDIQLERSNIDVLCKHTQAGFDENFDFTIDNEDFKELAHSQTQTSWGLAFDNFPLFEDNETQTLDSYLELDASTIDCATQTILDEIFSVDHETQTLLPSINFDDDFGSIHCGSSMDGQTQTLPWTNFTADETLDILNASSMDCQTQTVTWTNLTGAETFDILNASTNSSMDGQTQTLPWTNFGASSNTLQGSPGSSVDEQTQTLLSTNFADSERTAPDILQASTNSSMDGQTQTNFTGTETTTLAILQASTSNVETQTVCNVKKN</sequence>
<name>A0A7D9HDN6_PARCT</name>
<dbReference type="Gene3D" id="3.30.160.60">
    <property type="entry name" value="Classic Zinc Finger"/>
    <property type="match status" value="1"/>
</dbReference>
<dbReference type="InterPro" id="IPR036236">
    <property type="entry name" value="Znf_C2H2_sf"/>
</dbReference>
<dbReference type="InterPro" id="IPR013087">
    <property type="entry name" value="Znf_C2H2_type"/>
</dbReference>
<dbReference type="EMBL" id="CACRXK020000481">
    <property type="protein sequence ID" value="CAB3982239.1"/>
    <property type="molecule type" value="Genomic_DNA"/>
</dbReference>
<reference evidence="1" key="1">
    <citation type="submission" date="2020-04" db="EMBL/GenBank/DDBJ databases">
        <authorList>
            <person name="Alioto T."/>
            <person name="Alioto T."/>
            <person name="Gomez Garrido J."/>
        </authorList>
    </citation>
    <scope>NUCLEOTIDE SEQUENCE</scope>
    <source>
        <strain evidence="1">A484AB</strain>
    </source>
</reference>
<dbReference type="PANTHER" id="PTHR46664:SF1">
    <property type="entry name" value="ATM INTERACTOR"/>
    <property type="match status" value="1"/>
</dbReference>
<protein>
    <submittedName>
        <fullName evidence="1">ATM interactor</fullName>
    </submittedName>
</protein>
<dbReference type="InterPro" id="IPR055303">
    <property type="entry name" value="ATMIN"/>
</dbReference>
<comment type="caution">
    <text evidence="1">The sequence shown here is derived from an EMBL/GenBank/DDBJ whole genome shotgun (WGS) entry which is preliminary data.</text>
</comment>
<dbReference type="PROSITE" id="PS00028">
    <property type="entry name" value="ZINC_FINGER_C2H2_1"/>
    <property type="match status" value="1"/>
</dbReference>